<dbReference type="AlphaFoldDB" id="A0A2G1VXK2"/>
<evidence type="ECO:0000256" key="5">
    <source>
        <dbReference type="ARBA" id="ARBA00022692"/>
    </source>
</evidence>
<dbReference type="GO" id="GO:0009279">
    <property type="term" value="C:cell outer membrane"/>
    <property type="evidence" value="ECO:0007669"/>
    <property type="project" value="UniProtKB-SubCell"/>
</dbReference>
<dbReference type="InterPro" id="IPR051906">
    <property type="entry name" value="TolC-like"/>
</dbReference>
<evidence type="ECO:0000313" key="9">
    <source>
        <dbReference type="EMBL" id="PHQ31159.1"/>
    </source>
</evidence>
<dbReference type="RefSeq" id="WP_099644699.1">
    <property type="nucleotide sequence ID" value="NZ_KZ319287.1"/>
</dbReference>
<proteinExistence type="inferred from homology"/>
<evidence type="ECO:0000256" key="3">
    <source>
        <dbReference type="ARBA" id="ARBA00022448"/>
    </source>
</evidence>
<dbReference type="EMBL" id="NQXA01000001">
    <property type="protein sequence ID" value="PHQ31159.1"/>
    <property type="molecule type" value="Genomic_DNA"/>
</dbReference>
<name>A0A2G1VXK2_9FLAO</name>
<dbReference type="GO" id="GO:1990281">
    <property type="term" value="C:efflux pump complex"/>
    <property type="evidence" value="ECO:0007669"/>
    <property type="project" value="TreeGrafter"/>
</dbReference>
<evidence type="ECO:0000256" key="4">
    <source>
        <dbReference type="ARBA" id="ARBA00022452"/>
    </source>
</evidence>
<comment type="caution">
    <text evidence="9">The sequence shown here is derived from an EMBL/GenBank/DDBJ whole genome shotgun (WGS) entry which is preliminary data.</text>
</comment>
<gene>
    <name evidence="9" type="ORF">CJ305_02780</name>
</gene>
<evidence type="ECO:0000256" key="1">
    <source>
        <dbReference type="ARBA" id="ARBA00004442"/>
    </source>
</evidence>
<keyword evidence="10" id="KW-1185">Reference proteome</keyword>
<reference evidence="9 10" key="1">
    <citation type="submission" date="2017-08" db="EMBL/GenBank/DDBJ databases">
        <title>The whole genome shortgun sequences of strain Leeuwenhoekiella nanhaiensis G18 from the South China Sea.</title>
        <authorList>
            <person name="Liu Q."/>
        </authorList>
    </citation>
    <scope>NUCLEOTIDE SEQUENCE [LARGE SCALE GENOMIC DNA]</scope>
    <source>
        <strain evidence="9 10">G18</strain>
    </source>
</reference>
<dbReference type="GO" id="GO:0015288">
    <property type="term" value="F:porin activity"/>
    <property type="evidence" value="ECO:0007669"/>
    <property type="project" value="TreeGrafter"/>
</dbReference>
<comment type="similarity">
    <text evidence="2">Belongs to the outer membrane factor (OMF) (TC 1.B.17) family.</text>
</comment>
<dbReference type="PANTHER" id="PTHR30026">
    <property type="entry name" value="OUTER MEMBRANE PROTEIN TOLC"/>
    <property type="match status" value="1"/>
</dbReference>
<dbReference type="OrthoDB" id="9811587at2"/>
<dbReference type="Pfam" id="PF02321">
    <property type="entry name" value="OEP"/>
    <property type="match status" value="2"/>
</dbReference>
<evidence type="ECO:0000313" key="10">
    <source>
        <dbReference type="Proteomes" id="UP000229433"/>
    </source>
</evidence>
<dbReference type="Proteomes" id="UP000229433">
    <property type="component" value="Unassembled WGS sequence"/>
</dbReference>
<dbReference type="Gene3D" id="1.20.1600.10">
    <property type="entry name" value="Outer membrane efflux proteins (OEP)"/>
    <property type="match status" value="1"/>
</dbReference>
<feature type="coiled-coil region" evidence="8">
    <location>
        <begin position="249"/>
        <end position="276"/>
    </location>
</feature>
<feature type="coiled-coil region" evidence="8">
    <location>
        <begin position="152"/>
        <end position="203"/>
    </location>
</feature>
<keyword evidence="3" id="KW-0813">Transport</keyword>
<keyword evidence="5" id="KW-0812">Transmembrane</keyword>
<evidence type="ECO:0000256" key="6">
    <source>
        <dbReference type="ARBA" id="ARBA00023136"/>
    </source>
</evidence>
<accession>A0A2G1VXK2</accession>
<keyword evidence="8" id="KW-0175">Coiled coil</keyword>
<dbReference type="SUPFAM" id="SSF56954">
    <property type="entry name" value="Outer membrane efflux proteins (OEP)"/>
    <property type="match status" value="1"/>
</dbReference>
<evidence type="ECO:0000256" key="8">
    <source>
        <dbReference type="SAM" id="Coils"/>
    </source>
</evidence>
<comment type="subcellular location">
    <subcellularLocation>
        <location evidence="1">Cell outer membrane</location>
    </subcellularLocation>
</comment>
<keyword evidence="7" id="KW-0998">Cell outer membrane</keyword>
<keyword evidence="6" id="KW-0472">Membrane</keyword>
<dbReference type="GO" id="GO:0015562">
    <property type="term" value="F:efflux transmembrane transporter activity"/>
    <property type="evidence" value="ECO:0007669"/>
    <property type="project" value="InterPro"/>
</dbReference>
<evidence type="ECO:0000256" key="7">
    <source>
        <dbReference type="ARBA" id="ARBA00023237"/>
    </source>
</evidence>
<sequence length="480" mass="53547">MKNISVIFLLVFTGLSGFAQQKWTLQECIQRALDENIQIRQAELDRDAAGLDKLDAVGNFLPSLNGSASVSENTGLSFNPVTNNAQTTTFLSATGRLNVGYTLFDGLRNFRQVQRAKFTALAAQYNLEKLEDDIALIVANGYLQVILNKENLKVLQSQNEVTRRQIDQTKELVDGGVSPRGDLLEVQAQNATELQNIAAAENAVQISLISLAQTLLIRDYRNFDIAEGDFNIYGEEILALSPEQITQSAKEERYEIKIAENNLDIAEKDVQIAKGAQYPTISAFFGYDTRYTDATSFSQSIDQDNPFTEEQIGFVQGTGQPVIGQSPNFISSIVRPDPFIDQLYQNDGIGYGLSLNIPILNGFQTRNSIQRSKIAAERAAINLEQAQLDLESNVYQAYLDAQGALKTFQAAEAAVESQELAYSYAKDRYDVGLINAFDFSQAKQRYDNTQIDLNRAKYDYIFKLKVLELYFGVPVDQLKF</sequence>
<dbReference type="InterPro" id="IPR003423">
    <property type="entry name" value="OMP_efflux"/>
</dbReference>
<protein>
    <submittedName>
        <fullName evidence="9">Transporter</fullName>
    </submittedName>
</protein>
<evidence type="ECO:0000256" key="2">
    <source>
        <dbReference type="ARBA" id="ARBA00007613"/>
    </source>
</evidence>
<organism evidence="9 10">
    <name type="scientific">Leeuwenhoekiella nanhaiensis</name>
    <dbReference type="NCBI Taxonomy" id="1655491"/>
    <lineage>
        <taxon>Bacteria</taxon>
        <taxon>Pseudomonadati</taxon>
        <taxon>Bacteroidota</taxon>
        <taxon>Flavobacteriia</taxon>
        <taxon>Flavobacteriales</taxon>
        <taxon>Flavobacteriaceae</taxon>
        <taxon>Leeuwenhoekiella</taxon>
    </lineage>
</organism>
<dbReference type="PANTHER" id="PTHR30026:SF20">
    <property type="entry name" value="OUTER MEMBRANE PROTEIN TOLC"/>
    <property type="match status" value="1"/>
</dbReference>
<keyword evidence="4" id="KW-1134">Transmembrane beta strand</keyword>